<feature type="compositionally biased region" description="Polar residues" evidence="10">
    <location>
        <begin position="1953"/>
        <end position="1964"/>
    </location>
</feature>
<dbReference type="InterPro" id="IPR014016">
    <property type="entry name" value="UvrD-like_ATP-bd"/>
</dbReference>
<feature type="region of interest" description="Disordered" evidence="10">
    <location>
        <begin position="1888"/>
        <end position="2024"/>
    </location>
</feature>
<comment type="caution">
    <text evidence="12">The sequence shown here is derived from an EMBL/GenBank/DDBJ whole genome shotgun (WGS) entry which is preliminary data.</text>
</comment>
<evidence type="ECO:0000313" key="13">
    <source>
        <dbReference type="Proteomes" id="UP000694255"/>
    </source>
</evidence>
<dbReference type="GO" id="GO:0016787">
    <property type="term" value="F:hydrolase activity"/>
    <property type="evidence" value="ECO:0007669"/>
    <property type="project" value="UniProtKB-UniRule"/>
</dbReference>
<name>A0A8J5QQJ0_9ASCO</name>
<gene>
    <name evidence="12" type="ORF">J8A68_001614</name>
</gene>
<keyword evidence="9" id="KW-0175">Coiled coil</keyword>
<feature type="region of interest" description="Disordered" evidence="10">
    <location>
        <begin position="963"/>
        <end position="1009"/>
    </location>
</feature>
<keyword evidence="5 8" id="KW-0347">Helicase</keyword>
<evidence type="ECO:0000259" key="11">
    <source>
        <dbReference type="PROSITE" id="PS51198"/>
    </source>
</evidence>
<keyword evidence="13" id="KW-1185">Reference proteome</keyword>
<evidence type="ECO:0000256" key="2">
    <source>
        <dbReference type="ARBA" id="ARBA00007913"/>
    </source>
</evidence>
<dbReference type="GO" id="GO:0001147">
    <property type="term" value="F:transcription termination site sequence-specific DNA binding"/>
    <property type="evidence" value="ECO:0007669"/>
    <property type="project" value="TreeGrafter"/>
</dbReference>
<dbReference type="InterPro" id="IPR044340">
    <property type="entry name" value="Helicase_Sen1_1B_dom"/>
</dbReference>
<evidence type="ECO:0000256" key="6">
    <source>
        <dbReference type="ARBA" id="ARBA00022840"/>
    </source>
</evidence>
<proteinExistence type="inferred from homology"/>
<dbReference type="GO" id="GO:0016604">
    <property type="term" value="C:nuclear body"/>
    <property type="evidence" value="ECO:0007669"/>
    <property type="project" value="TreeGrafter"/>
</dbReference>
<accession>A0A8J5QQJ0</accession>
<dbReference type="Pfam" id="PF13087">
    <property type="entry name" value="AAA_12"/>
    <property type="match status" value="1"/>
</dbReference>
<keyword evidence="3 8" id="KW-0547">Nucleotide-binding</keyword>
<dbReference type="InterPro" id="IPR041677">
    <property type="entry name" value="DNA2/NAM7_AAA_11"/>
</dbReference>
<evidence type="ECO:0000256" key="9">
    <source>
        <dbReference type="SAM" id="Coils"/>
    </source>
</evidence>
<evidence type="ECO:0000256" key="8">
    <source>
        <dbReference type="PROSITE-ProRule" id="PRU00560"/>
    </source>
</evidence>
<dbReference type="Pfam" id="PF12726">
    <property type="entry name" value="SEN1_N"/>
    <property type="match status" value="1"/>
</dbReference>
<dbReference type="CDD" id="cd18042">
    <property type="entry name" value="DEXXQc_SETX"/>
    <property type="match status" value="1"/>
</dbReference>
<dbReference type="Pfam" id="PF23576">
    <property type="entry name" value="SEN1_barrel"/>
    <property type="match status" value="1"/>
</dbReference>
<feature type="region of interest" description="Disordered" evidence="10">
    <location>
        <begin position="1786"/>
        <end position="1874"/>
    </location>
</feature>
<keyword evidence="7" id="KW-0539">Nucleus</keyword>
<evidence type="ECO:0000256" key="1">
    <source>
        <dbReference type="ARBA" id="ARBA00004123"/>
    </source>
</evidence>
<dbReference type="FunFam" id="3.40.50.300:FF:001152">
    <property type="entry name" value="tRNA-splicing endonuclease, putative"/>
    <property type="match status" value="1"/>
</dbReference>
<organism evidence="12 13">
    <name type="scientific">[Candida] subhashii</name>
    <dbReference type="NCBI Taxonomy" id="561895"/>
    <lineage>
        <taxon>Eukaryota</taxon>
        <taxon>Fungi</taxon>
        <taxon>Dikarya</taxon>
        <taxon>Ascomycota</taxon>
        <taxon>Saccharomycotina</taxon>
        <taxon>Pichiomycetes</taxon>
        <taxon>Debaryomycetaceae</taxon>
        <taxon>Spathaspora</taxon>
    </lineage>
</organism>
<evidence type="ECO:0000313" key="12">
    <source>
        <dbReference type="EMBL" id="KAG7664856.1"/>
    </source>
</evidence>
<feature type="binding site" evidence="8">
    <location>
        <begin position="1302"/>
        <end position="1309"/>
    </location>
    <ligand>
        <name>ATP</name>
        <dbReference type="ChEBI" id="CHEBI:30616"/>
    </ligand>
</feature>
<dbReference type="InterPro" id="IPR047187">
    <property type="entry name" value="SF1_C_Upf1"/>
</dbReference>
<dbReference type="InterPro" id="IPR056474">
    <property type="entry name" value="SEN1_barrel"/>
</dbReference>
<dbReference type="InterPro" id="IPR045055">
    <property type="entry name" value="DNA2/NAM7-like"/>
</dbReference>
<keyword evidence="6 8" id="KW-0067">ATP-binding</keyword>
<feature type="compositionally biased region" description="Polar residues" evidence="10">
    <location>
        <begin position="1904"/>
        <end position="1925"/>
    </location>
</feature>
<dbReference type="Pfam" id="PF13086">
    <property type="entry name" value="AAA_11"/>
    <property type="match status" value="1"/>
</dbReference>
<feature type="compositionally biased region" description="Polar residues" evidence="10">
    <location>
        <begin position="1976"/>
        <end position="1992"/>
    </location>
</feature>
<dbReference type="OrthoDB" id="6513042at2759"/>
<dbReference type="CDD" id="cd18808">
    <property type="entry name" value="SF1_C_Upf1"/>
    <property type="match status" value="1"/>
</dbReference>
<dbReference type="GO" id="GO:0005524">
    <property type="term" value="F:ATP binding"/>
    <property type="evidence" value="ECO:0007669"/>
    <property type="project" value="UniProtKB-UniRule"/>
</dbReference>
<evidence type="ECO:0000256" key="4">
    <source>
        <dbReference type="ARBA" id="ARBA00022801"/>
    </source>
</evidence>
<dbReference type="EMBL" id="JAGSYN010000062">
    <property type="protein sequence ID" value="KAG7664856.1"/>
    <property type="molecule type" value="Genomic_DNA"/>
</dbReference>
<dbReference type="GeneID" id="73468415"/>
<dbReference type="GO" id="GO:0003678">
    <property type="term" value="F:DNA helicase activity"/>
    <property type="evidence" value="ECO:0007669"/>
    <property type="project" value="UniProtKB-ARBA"/>
</dbReference>
<evidence type="ECO:0000256" key="3">
    <source>
        <dbReference type="ARBA" id="ARBA00022741"/>
    </source>
</evidence>
<feature type="region of interest" description="Disordered" evidence="10">
    <location>
        <begin position="887"/>
        <end position="913"/>
    </location>
</feature>
<dbReference type="PANTHER" id="PTHR10887:SF495">
    <property type="entry name" value="HELICASE SENATAXIN ISOFORM X1-RELATED"/>
    <property type="match status" value="1"/>
</dbReference>
<evidence type="ECO:0000256" key="7">
    <source>
        <dbReference type="ARBA" id="ARBA00023242"/>
    </source>
</evidence>
<dbReference type="GO" id="GO:0005694">
    <property type="term" value="C:chromosome"/>
    <property type="evidence" value="ECO:0007669"/>
    <property type="project" value="UniProtKB-ARBA"/>
</dbReference>
<reference evidence="12 13" key="1">
    <citation type="journal article" date="2021" name="DNA Res.">
        <title>Genome analysis of Candida subhashii reveals its hybrid nature and dual mitochondrial genome conformations.</title>
        <authorList>
            <person name="Mixao V."/>
            <person name="Hegedusova E."/>
            <person name="Saus E."/>
            <person name="Pryszcz L.P."/>
            <person name="Cillingova A."/>
            <person name="Nosek J."/>
            <person name="Gabaldon T."/>
        </authorList>
    </citation>
    <scope>NUCLEOTIDE SEQUENCE [LARGE SCALE GENOMIC DNA]</scope>
    <source>
        <strain evidence="12 13">CBS 10753</strain>
    </source>
</reference>
<feature type="domain" description="UvrD-like helicase ATP-binding" evidence="11">
    <location>
        <begin position="1281"/>
        <end position="1592"/>
    </location>
</feature>
<evidence type="ECO:0000256" key="5">
    <source>
        <dbReference type="ARBA" id="ARBA00022806"/>
    </source>
</evidence>
<feature type="compositionally biased region" description="Acidic residues" evidence="10">
    <location>
        <begin position="996"/>
        <end position="1006"/>
    </location>
</feature>
<sequence>MLSEDPIKPEGFDELINLIERSNNESGSSEVQETVLKQSYQYLLQNQHNQHWFCDSYMFRPATHALILFSFPNNQLLSKLQPFIKRSLTSCEDCLRYFNRGKAELRLNFAINKGIKLNMVDQFLAVLVQWESSILGPMLTNINNELLNLITLTNEVNISIAWCLNNPTILRNERIVREEFTRLIKYLYGNKLLPLPNQLFPGMIYLMFEGCTEEKRWVKQCFSRLLESKFQFNKLTLEEEVIHEFSIHFYRIQKSDFYNDRNAIIFWGNFYTILDFIDDESFILRFNTPKDIKVMSESTELRFYPIIRLLMNSLMSYLKEPLPILLKVFSKLLGRYKTKFWAFSTPINHIQILDSVLSNPEFSRQLQSAAIDAHGVNDWTLDEITAWMFNLLPSLTKAQKNTSCIRLGLFLLKQNIATASIYDDRLKKMKLLQNIGCRILLSGFDDVSLDQDISEKNFSVSLMTVRDIRTSIEYEADQIVDLSFDSQESNLAMQLVVKCMNYDLSILAHNTALLQQDVPPTTFDTFPLLWETLCKRKIYSNLLLAKQLVGSLKLTSKVIQFAPQKNQESNKQLFDSKKQHYENVSRIGNLAKQLLEKLSLADEGIIKNIIEDGSCSDAIWACVFSPLLSQSALGLFNGVFDADGRFETFQAVLSKNLGVTLASINLNLDVLTKLQAYEPTPKAVRIMMDVVRALCDPLSPILGTSSQVSENGDQIIQLWKNSWSFLVMIYQRTFVWANQFHLEELVEFTRDVLDFSHLLIDSFRIILDNINAHTPEDTPTRLFKVFMSAFHYVVVWLRLGDLSLLNSCVDLVFKGFSLAAENHFTIDTEFIENFARFGAKAKKFNSKLSETQRQQILSTAREFDYELVDRIQEDAIQHRQAKHKVEVIDITDSEETPEPPSSSQYSSRSVTPKQQTLGRFGVVTNEPPIAPPPLIKKFQSTNLEAIRKELKSARVAPAKPVAAPALPRPAGYNSKKAPPVIGRSLNALKKKRVDSDSSDEEPDTDLSDLFVDKGKKKPKIIEVDHNLREINRSLARKRVVDQAKLEQERMRMRLNVNLKPLYDNILRWNYNVKRDYPTEDTSMYEQVKDRYKDANEYVKVTEPLLMLECWQGIQSAKDTGTELPFELLIGSRTSVDGFFDVFASIEKKTLQDRRIGESDLLVLGFMNDYISNPRLMRSYLKAESTITCLAKVREIKSANAEFADITFRVYPSGPLMGALTPKSIIVAMRVMQMTTVEREFASLKGLQYYDLLTPILHAEANRPMEVDDEEAEKMRKVFDVNKSQAKAIMGTFKSEGFSLIQGPPGTGKTKTILGIVGYSLSHQKDTKIIDAPGQKAPVTDQAKVLICAPSNAAVDELVVRLRDGVRNANGQHMPLRVVRLGRSDAINASVRDLTLEELVDKELQERSFDVSIDPTIRQEHTKCIKERDQIRARLNTESLDEKETTELETRLREVNKKRNELAKRLDEQRERASIAYRTKEIDRRNIQARILSQAQVICSTLSGSAHDFLANLSVKFDQVIIDEACQCVELSAIIPLRYGCKKCIMVGDPNQLPPTVLSQAAASYNYEQSLFVRMQKNNPSSVYLLDVQYRMHPMISRFPSAEFYKSKLKDGEGMEEKTTRPWHAELPLTPYRFFDILSKHERDKTSKSLFNQEEARVALELVEKLMNILPEKKFAGRIGIISPYKEQIGTIRSMFVKKYGRIITDEIDFNTVDGFQGQEKEIIIMSCVRASPSGNVGFLSDVRRMNVALTRARTTLWILGNRSSLSRNGVWRRLLEDADSRGCLSQAYPGFMNTSTGEKRKADQENSSGSKSKKSKKEKKERNENKDKSNKSESNEQSESKKPKGVTKPNEESAAKIQPVRSGIFTAQHPVPKRLPTKADSLAAAHRLQAEKSQHRNMVPPVSTLPNLPPSSAINQPARTPSPTSVGYLPSKPTHDGVRKTPPITNAGYLPSKPQSNNLQSNVMIPTKSGMIGAVPSSNSQDTSTFRPTSSGHIKPPLPRPNVPAPKKSPGSIFIQKRKPPPKR</sequence>
<dbReference type="RefSeq" id="XP_049265088.1">
    <property type="nucleotide sequence ID" value="XM_049405285.1"/>
</dbReference>
<protein>
    <submittedName>
        <fullName evidence="12">SEN1</fullName>
    </submittedName>
</protein>
<keyword evidence="4 8" id="KW-0378">Hydrolase</keyword>
<dbReference type="CDD" id="cd21408">
    <property type="entry name" value="1B_Sen1p-like"/>
    <property type="match status" value="1"/>
</dbReference>
<feature type="compositionally biased region" description="Basic and acidic residues" evidence="10">
    <location>
        <begin position="1818"/>
        <end position="1842"/>
    </location>
</feature>
<evidence type="ECO:0000256" key="10">
    <source>
        <dbReference type="SAM" id="MobiDB-lite"/>
    </source>
</evidence>
<dbReference type="InterPro" id="IPR041679">
    <property type="entry name" value="DNA2/NAM7-like_C"/>
</dbReference>
<dbReference type="Proteomes" id="UP000694255">
    <property type="component" value="Unassembled WGS sequence"/>
</dbReference>
<dbReference type="PANTHER" id="PTHR10887">
    <property type="entry name" value="DNA2/NAM7 HELICASE FAMILY"/>
    <property type="match status" value="1"/>
</dbReference>
<dbReference type="PROSITE" id="PS51198">
    <property type="entry name" value="UVRD_HELICASE_ATP_BIND"/>
    <property type="match status" value="1"/>
</dbReference>
<comment type="similarity">
    <text evidence="2">Belongs to the DNA2/NAM7 helicase family.</text>
</comment>
<dbReference type="FunFam" id="3.40.50.300:FF:000326">
    <property type="entry name" value="P-loop containing nucleoside triphosphate hydrolase"/>
    <property type="match status" value="1"/>
</dbReference>
<comment type="subcellular location">
    <subcellularLocation>
        <location evidence="1">Nucleus</location>
    </subcellularLocation>
</comment>
<feature type="coiled-coil region" evidence="9">
    <location>
        <begin position="1444"/>
        <end position="1471"/>
    </location>
</feature>
<dbReference type="InterPro" id="IPR024481">
    <property type="entry name" value="Helicase_Sen1_N"/>
</dbReference>
<dbReference type="GO" id="GO:0006369">
    <property type="term" value="P:termination of RNA polymerase II transcription"/>
    <property type="evidence" value="ECO:0007669"/>
    <property type="project" value="TreeGrafter"/>
</dbReference>